<dbReference type="PANTHER" id="PTHR22923:SF102">
    <property type="entry name" value="CEREBELLIN 13-RELATED"/>
    <property type="match status" value="1"/>
</dbReference>
<dbReference type="PRINTS" id="PR00007">
    <property type="entry name" value="COMPLEMNTC1Q"/>
</dbReference>
<keyword evidence="2" id="KW-0964">Secreted</keyword>
<dbReference type="FunCoup" id="A0A4W6G0L9">
    <property type="interactions" value="10"/>
</dbReference>
<dbReference type="PROSITE" id="PS50871">
    <property type="entry name" value="C1Q"/>
    <property type="match status" value="1"/>
</dbReference>
<organism evidence="6 7">
    <name type="scientific">Lates calcarifer</name>
    <name type="common">Barramundi</name>
    <name type="synonym">Holocentrus calcarifer</name>
    <dbReference type="NCBI Taxonomy" id="8187"/>
    <lineage>
        <taxon>Eukaryota</taxon>
        <taxon>Metazoa</taxon>
        <taxon>Chordata</taxon>
        <taxon>Craniata</taxon>
        <taxon>Vertebrata</taxon>
        <taxon>Euteleostomi</taxon>
        <taxon>Actinopterygii</taxon>
        <taxon>Neopterygii</taxon>
        <taxon>Teleostei</taxon>
        <taxon>Neoteleostei</taxon>
        <taxon>Acanthomorphata</taxon>
        <taxon>Carangaria</taxon>
        <taxon>Carangaria incertae sedis</taxon>
        <taxon>Centropomidae</taxon>
        <taxon>Lates</taxon>
    </lineage>
</organism>
<dbReference type="Gene3D" id="2.60.120.40">
    <property type="match status" value="1"/>
</dbReference>
<dbReference type="InterPro" id="IPR050822">
    <property type="entry name" value="Cerebellin_Synaptic_Org"/>
</dbReference>
<protein>
    <recommendedName>
        <fullName evidence="5">C1q domain-containing protein</fullName>
    </recommendedName>
</protein>
<comment type="subcellular location">
    <subcellularLocation>
        <location evidence="1">Secreted</location>
    </subcellularLocation>
</comment>
<evidence type="ECO:0000256" key="1">
    <source>
        <dbReference type="ARBA" id="ARBA00004613"/>
    </source>
</evidence>
<evidence type="ECO:0000313" key="7">
    <source>
        <dbReference type="Proteomes" id="UP000314980"/>
    </source>
</evidence>
<dbReference type="InterPro" id="IPR001073">
    <property type="entry name" value="C1q_dom"/>
</dbReference>
<dbReference type="AlphaFoldDB" id="A0A4W6G0L9"/>
<dbReference type="InParanoid" id="A0A4W6G0L9"/>
<feature type="signal peptide" evidence="4">
    <location>
        <begin position="1"/>
        <end position="21"/>
    </location>
</feature>
<evidence type="ECO:0000256" key="4">
    <source>
        <dbReference type="SAM" id="SignalP"/>
    </source>
</evidence>
<accession>A0A4W6G0L9</accession>
<dbReference type="GeneTree" id="ENSGT00950000183116"/>
<sequence>MKITVLLLLQLVCSAQSTAEADEEILAKQIALQQPCPQDVHAVLRELTASVAQQKVEMTFLQKENQGTVSCQQETEISKLKQQAEGTCIYSKKKNNNLKIQNGKQFKPVAFSASLYTGNHDITIGTFPQRTTLVFTNVVTNIGKAYNSNSGIFTAPVRGAYQFEWYIGLPGSASHPTGAVLVKNSEPTFLAYGHHSSLYGTSSNGITLLLEVGDTVFLQLWPNTKIFDNIFHHTTFSGHLLFTM</sequence>
<name>A0A4W6G0L9_LATCA</name>
<reference evidence="6" key="3">
    <citation type="submission" date="2025-09" db="UniProtKB">
        <authorList>
            <consortium name="Ensembl"/>
        </authorList>
    </citation>
    <scope>IDENTIFICATION</scope>
</reference>
<evidence type="ECO:0000256" key="3">
    <source>
        <dbReference type="ARBA" id="ARBA00022729"/>
    </source>
</evidence>
<keyword evidence="3 4" id="KW-0732">Signal</keyword>
<dbReference type="Proteomes" id="UP000314980">
    <property type="component" value="Unassembled WGS sequence"/>
</dbReference>
<reference evidence="7" key="1">
    <citation type="submission" date="2015-09" db="EMBL/GenBank/DDBJ databases">
        <authorList>
            <person name="Sai Rama Sridatta P."/>
        </authorList>
    </citation>
    <scope>NUCLEOTIDE SEQUENCE [LARGE SCALE GENOMIC DNA]</scope>
</reference>
<feature type="chain" id="PRO_5021474331" description="C1q domain-containing protein" evidence="4">
    <location>
        <begin position="22"/>
        <end position="244"/>
    </location>
</feature>
<dbReference type="InterPro" id="IPR008983">
    <property type="entry name" value="Tumour_necrosis_fac-like_dom"/>
</dbReference>
<proteinExistence type="predicted"/>
<feature type="domain" description="C1q" evidence="5">
    <location>
        <begin position="104"/>
        <end position="244"/>
    </location>
</feature>
<dbReference type="GO" id="GO:0005576">
    <property type="term" value="C:extracellular region"/>
    <property type="evidence" value="ECO:0007669"/>
    <property type="project" value="UniProtKB-SubCell"/>
</dbReference>
<dbReference type="PANTHER" id="PTHR22923">
    <property type="entry name" value="CEREBELLIN-RELATED"/>
    <property type="match status" value="1"/>
</dbReference>
<dbReference type="Ensembl" id="ENSLCAT00010058049.1">
    <property type="protein sequence ID" value="ENSLCAP00010056507.1"/>
    <property type="gene ID" value="ENSLCAG00010026377.1"/>
</dbReference>
<keyword evidence="7" id="KW-1185">Reference proteome</keyword>
<dbReference type="SUPFAM" id="SSF49842">
    <property type="entry name" value="TNF-like"/>
    <property type="match status" value="1"/>
</dbReference>
<evidence type="ECO:0000259" key="5">
    <source>
        <dbReference type="PROSITE" id="PS50871"/>
    </source>
</evidence>
<dbReference type="Pfam" id="PF00386">
    <property type="entry name" value="C1q"/>
    <property type="match status" value="1"/>
</dbReference>
<reference evidence="6" key="2">
    <citation type="submission" date="2025-08" db="UniProtKB">
        <authorList>
            <consortium name="Ensembl"/>
        </authorList>
    </citation>
    <scope>IDENTIFICATION</scope>
</reference>
<dbReference type="SMART" id="SM00110">
    <property type="entry name" value="C1Q"/>
    <property type="match status" value="1"/>
</dbReference>
<evidence type="ECO:0000256" key="2">
    <source>
        <dbReference type="ARBA" id="ARBA00022525"/>
    </source>
</evidence>
<evidence type="ECO:0000313" key="6">
    <source>
        <dbReference type="Ensembl" id="ENSLCAP00010056507.1"/>
    </source>
</evidence>